<dbReference type="InterPro" id="IPR036638">
    <property type="entry name" value="HLH_DNA-bd_sf"/>
</dbReference>
<organism evidence="7 8">
    <name type="scientific">Acacia crassicarpa</name>
    <name type="common">northern wattle</name>
    <dbReference type="NCBI Taxonomy" id="499986"/>
    <lineage>
        <taxon>Eukaryota</taxon>
        <taxon>Viridiplantae</taxon>
        <taxon>Streptophyta</taxon>
        <taxon>Embryophyta</taxon>
        <taxon>Tracheophyta</taxon>
        <taxon>Spermatophyta</taxon>
        <taxon>Magnoliopsida</taxon>
        <taxon>eudicotyledons</taxon>
        <taxon>Gunneridae</taxon>
        <taxon>Pentapetalae</taxon>
        <taxon>rosids</taxon>
        <taxon>fabids</taxon>
        <taxon>Fabales</taxon>
        <taxon>Fabaceae</taxon>
        <taxon>Caesalpinioideae</taxon>
        <taxon>mimosoid clade</taxon>
        <taxon>Acacieae</taxon>
        <taxon>Acacia</taxon>
    </lineage>
</organism>
<dbReference type="GO" id="GO:0000981">
    <property type="term" value="F:DNA-binding transcription factor activity, RNA polymerase II-specific"/>
    <property type="evidence" value="ECO:0007669"/>
    <property type="project" value="TreeGrafter"/>
</dbReference>
<comment type="subcellular location">
    <subcellularLocation>
        <location evidence="1">Nucleus</location>
    </subcellularLocation>
</comment>
<gene>
    <name evidence="7" type="ORF">QN277_006112</name>
</gene>
<evidence type="ECO:0000256" key="2">
    <source>
        <dbReference type="ARBA" id="ARBA00023015"/>
    </source>
</evidence>
<dbReference type="PROSITE" id="PS50888">
    <property type="entry name" value="BHLH"/>
    <property type="match status" value="1"/>
</dbReference>
<dbReference type="AlphaFoldDB" id="A0AAE1JUX7"/>
<dbReference type="GO" id="GO:0000977">
    <property type="term" value="F:RNA polymerase II transcription regulatory region sequence-specific DNA binding"/>
    <property type="evidence" value="ECO:0007669"/>
    <property type="project" value="TreeGrafter"/>
</dbReference>
<dbReference type="EMBL" id="JAWXYG010000011">
    <property type="protein sequence ID" value="KAK4259819.1"/>
    <property type="molecule type" value="Genomic_DNA"/>
</dbReference>
<dbReference type="Pfam" id="PF00010">
    <property type="entry name" value="HLH"/>
    <property type="match status" value="1"/>
</dbReference>
<evidence type="ECO:0000256" key="3">
    <source>
        <dbReference type="ARBA" id="ARBA00023163"/>
    </source>
</evidence>
<dbReference type="InterPro" id="IPR015660">
    <property type="entry name" value="MASH1/Ascl1a-like"/>
</dbReference>
<dbReference type="GO" id="GO:0090575">
    <property type="term" value="C:RNA polymerase II transcription regulator complex"/>
    <property type="evidence" value="ECO:0007669"/>
    <property type="project" value="TreeGrafter"/>
</dbReference>
<evidence type="ECO:0000313" key="8">
    <source>
        <dbReference type="Proteomes" id="UP001293593"/>
    </source>
</evidence>
<evidence type="ECO:0000313" key="7">
    <source>
        <dbReference type="EMBL" id="KAK4259819.1"/>
    </source>
</evidence>
<dbReference type="PANTHER" id="PTHR13935">
    <property type="entry name" value="ACHAETE-SCUTE TRANSCRIPTION FACTOR-RELATED"/>
    <property type="match status" value="1"/>
</dbReference>
<name>A0AAE1JUX7_9FABA</name>
<dbReference type="Gene3D" id="4.10.280.10">
    <property type="entry name" value="Helix-loop-helix DNA-binding domain"/>
    <property type="match status" value="1"/>
</dbReference>
<evidence type="ECO:0000256" key="4">
    <source>
        <dbReference type="ARBA" id="ARBA00023242"/>
    </source>
</evidence>
<evidence type="ECO:0000256" key="5">
    <source>
        <dbReference type="SAM" id="Coils"/>
    </source>
</evidence>
<dbReference type="GO" id="GO:0046983">
    <property type="term" value="F:protein dimerization activity"/>
    <property type="evidence" value="ECO:0007669"/>
    <property type="project" value="InterPro"/>
</dbReference>
<dbReference type="InterPro" id="IPR011598">
    <property type="entry name" value="bHLH_dom"/>
</dbReference>
<keyword evidence="4" id="KW-0539">Nucleus</keyword>
<reference evidence="7" key="1">
    <citation type="submission" date="2023-10" db="EMBL/GenBank/DDBJ databases">
        <title>Chromosome-level genome of the transformable northern wattle, Acacia crassicarpa.</title>
        <authorList>
            <person name="Massaro I."/>
            <person name="Sinha N.R."/>
            <person name="Poethig S."/>
            <person name="Leichty A.R."/>
        </authorList>
    </citation>
    <scope>NUCLEOTIDE SEQUENCE</scope>
    <source>
        <strain evidence="7">Acra3RX</strain>
        <tissue evidence="7">Leaf</tissue>
    </source>
</reference>
<sequence>MEENPSSSSRTTTDRKFIERNRRYQMKALYSKLKSLVPHQAPREAIPLPNQLEEATNYIKKLQMKLERMKEKKGNIIATNNQRSNFIKYRNMINKSSKSATWLEIREVGTIALQVVLRTELDSGFSFTDIIRLLHEEGADIVNANYTVVEDVVIHTIHCEVEEAVKVAAMISERLRIF</sequence>
<keyword evidence="3" id="KW-0804">Transcription</keyword>
<evidence type="ECO:0000256" key="1">
    <source>
        <dbReference type="ARBA" id="ARBA00004123"/>
    </source>
</evidence>
<dbReference type="SUPFAM" id="SSF47459">
    <property type="entry name" value="HLH, helix-loop-helix DNA-binding domain"/>
    <property type="match status" value="1"/>
</dbReference>
<keyword evidence="2" id="KW-0805">Transcription regulation</keyword>
<accession>A0AAE1JUX7</accession>
<evidence type="ECO:0000259" key="6">
    <source>
        <dbReference type="PROSITE" id="PS50888"/>
    </source>
</evidence>
<keyword evidence="5" id="KW-0175">Coiled coil</keyword>
<protein>
    <recommendedName>
        <fullName evidence="6">BHLH domain-containing protein</fullName>
    </recommendedName>
</protein>
<comment type="caution">
    <text evidence="7">The sequence shown here is derived from an EMBL/GenBank/DDBJ whole genome shotgun (WGS) entry which is preliminary data.</text>
</comment>
<feature type="domain" description="BHLH" evidence="6">
    <location>
        <begin position="10"/>
        <end position="62"/>
    </location>
</feature>
<feature type="coiled-coil region" evidence="5">
    <location>
        <begin position="52"/>
        <end position="79"/>
    </location>
</feature>
<keyword evidence="8" id="KW-1185">Reference proteome</keyword>
<dbReference type="Proteomes" id="UP001293593">
    <property type="component" value="Unassembled WGS sequence"/>
</dbReference>
<proteinExistence type="predicted"/>
<dbReference type="PANTHER" id="PTHR13935:SF90">
    <property type="entry name" value="TRANSCRIPTION FACTOR BHLH162"/>
    <property type="match status" value="1"/>
</dbReference>